<comment type="caution">
    <text evidence="1">The sequence shown here is derived from an EMBL/GenBank/DDBJ whole genome shotgun (WGS) entry which is preliminary data.</text>
</comment>
<dbReference type="Proteomes" id="UP001565200">
    <property type="component" value="Unassembled WGS sequence"/>
</dbReference>
<dbReference type="RefSeq" id="WP_121699722.1">
    <property type="nucleotide sequence ID" value="NZ_JBCLPP010000016.1"/>
</dbReference>
<protein>
    <submittedName>
        <fullName evidence="1">Uncharacterized protein</fullName>
    </submittedName>
</protein>
<evidence type="ECO:0000313" key="1">
    <source>
        <dbReference type="EMBL" id="MEY8245374.1"/>
    </source>
</evidence>
<keyword evidence="2" id="KW-1185">Reference proteome</keyword>
<evidence type="ECO:0000313" key="2">
    <source>
        <dbReference type="Proteomes" id="UP001565200"/>
    </source>
</evidence>
<reference evidence="1 2" key="1">
    <citation type="submission" date="2024-03" db="EMBL/GenBank/DDBJ databases">
        <title>Mouse gut bacterial collection (mGBC) of GemPharmatech.</title>
        <authorList>
            <person name="He Y."/>
            <person name="Dong L."/>
            <person name="Wu D."/>
            <person name="Gao X."/>
            <person name="Lin Z."/>
        </authorList>
    </citation>
    <scope>NUCLEOTIDE SEQUENCE [LARGE SCALE GENOMIC DNA]</scope>
    <source>
        <strain evidence="1 2">54-13</strain>
    </source>
</reference>
<name>A0ABV4CVJ4_9BACT</name>
<organism evidence="1 2">
    <name type="scientific">Heminiphilus faecis</name>
    <dbReference type="NCBI Taxonomy" id="2601703"/>
    <lineage>
        <taxon>Bacteria</taxon>
        <taxon>Pseudomonadati</taxon>
        <taxon>Bacteroidota</taxon>
        <taxon>Bacteroidia</taxon>
        <taxon>Bacteroidales</taxon>
        <taxon>Muribaculaceae</taxon>
        <taxon>Heminiphilus</taxon>
    </lineage>
</organism>
<dbReference type="EMBL" id="JBCLPP010000016">
    <property type="protein sequence ID" value="MEY8245374.1"/>
    <property type="molecule type" value="Genomic_DNA"/>
</dbReference>
<proteinExistence type="predicted"/>
<sequence length="78" mass="9161">MGYYNDKFEIKGMTEENAKTLKESHETYDNPAYSGRVEIEKESDDTYTARYDRSDVKSFQHIHEDGELFGGHTDKLYQ</sequence>
<gene>
    <name evidence="1" type="ORF">AAK873_07065</name>
</gene>
<accession>A0ABV4CVJ4</accession>